<proteinExistence type="predicted"/>
<accession>G4QDA7</accession>
<reference evidence="2 3" key="2">
    <citation type="journal article" date="2012" name="PLoS ONE">
        <title>Genomic characterization of the taylorella genus.</title>
        <authorList>
            <person name="Hebert L."/>
            <person name="Moumen B."/>
            <person name="Pons N."/>
            <person name="Duquesne F."/>
            <person name="Breuil M.F."/>
            <person name="Goux D."/>
            <person name="Batto J.M."/>
            <person name="Laugier C."/>
            <person name="Renault P."/>
            <person name="Petry S."/>
        </authorList>
    </citation>
    <scope>NUCLEOTIDE SEQUENCE [LARGE SCALE GENOMIC DNA]</scope>
    <source>
        <strain evidence="2 3">MCE3</strain>
    </source>
</reference>
<dbReference type="Proteomes" id="UP000009284">
    <property type="component" value="Chromosome"/>
</dbReference>
<keyword evidence="1" id="KW-0812">Transmembrane</keyword>
<organism evidence="2 3">
    <name type="scientific">Taylorella asinigenitalis (strain MCE3)</name>
    <dbReference type="NCBI Taxonomy" id="1008459"/>
    <lineage>
        <taxon>Bacteria</taxon>
        <taxon>Pseudomonadati</taxon>
        <taxon>Pseudomonadota</taxon>
        <taxon>Betaproteobacteria</taxon>
        <taxon>Burkholderiales</taxon>
        <taxon>Alcaligenaceae</taxon>
        <taxon>Taylorella</taxon>
    </lineage>
</organism>
<keyword evidence="1" id="KW-1133">Transmembrane helix</keyword>
<dbReference type="AlphaFoldDB" id="G4QDA7"/>
<feature type="transmembrane region" description="Helical" evidence="1">
    <location>
        <begin position="12"/>
        <end position="37"/>
    </location>
</feature>
<reference key="1">
    <citation type="submission" date="2011-09" db="EMBL/GenBank/DDBJ databases">
        <title>Genomic characterization of the Taylorella genus.</title>
        <authorList>
            <person name="Hebert L."/>
            <person name="Moumen B."/>
            <person name="Pons N."/>
            <person name="Duquesne F."/>
            <person name="Breuil M.-F."/>
            <person name="Goux D."/>
            <person name="Batto J.-M."/>
            <person name="Renault P."/>
            <person name="Laugier C."/>
            <person name="Petry S."/>
        </authorList>
    </citation>
    <scope>NUCLEOTIDE SEQUENCE</scope>
    <source>
        <strain>MCE3</strain>
    </source>
</reference>
<gene>
    <name evidence="2" type="ordered locus">TASI_0133</name>
</gene>
<name>G4QDA7_TAYAM</name>
<dbReference type="STRING" id="1008459.TASI_0133"/>
<evidence type="ECO:0000256" key="1">
    <source>
        <dbReference type="SAM" id="Phobius"/>
    </source>
</evidence>
<evidence type="ECO:0000313" key="2">
    <source>
        <dbReference type="EMBL" id="AEP35924.1"/>
    </source>
</evidence>
<keyword evidence="3" id="KW-1185">Reference proteome</keyword>
<dbReference type="KEGG" id="tas:TASI_0133"/>
<evidence type="ECO:0000313" key="3">
    <source>
        <dbReference type="Proteomes" id="UP000009284"/>
    </source>
</evidence>
<dbReference type="EMBL" id="CP003059">
    <property type="protein sequence ID" value="AEP35924.1"/>
    <property type="molecule type" value="Genomic_DNA"/>
</dbReference>
<protein>
    <submittedName>
        <fullName evidence="2">Uncharacterized protein</fullName>
    </submittedName>
</protein>
<sequence length="47" mass="5429">MQYIIQTLYAAIYYFFISPWIYVPAVVVVVGGIATLINRKNQTNRYG</sequence>
<keyword evidence="1" id="KW-0472">Membrane</keyword>
<dbReference type="HOGENOM" id="CLU_3174183_0_0_4"/>